<accession>A0AAD9KH79</accession>
<dbReference type="FunFam" id="3.30.160.60:FF:000038">
    <property type="entry name" value="Zinc finger protein 624"/>
    <property type="match status" value="1"/>
</dbReference>
<evidence type="ECO:0000256" key="4">
    <source>
        <dbReference type="ARBA" id="ARBA00022771"/>
    </source>
</evidence>
<dbReference type="PANTHER" id="PTHR24393:SF34">
    <property type="entry name" value="PR_SET DOMAIN 13"/>
    <property type="match status" value="1"/>
</dbReference>
<evidence type="ECO:0000256" key="8">
    <source>
        <dbReference type="ARBA" id="ARBA00023242"/>
    </source>
</evidence>
<dbReference type="InterPro" id="IPR036236">
    <property type="entry name" value="Znf_C2H2_sf"/>
</dbReference>
<keyword evidence="3" id="KW-0677">Repeat</keyword>
<dbReference type="GO" id="GO:0001228">
    <property type="term" value="F:DNA-binding transcription activator activity, RNA polymerase II-specific"/>
    <property type="evidence" value="ECO:0007669"/>
    <property type="project" value="TreeGrafter"/>
</dbReference>
<organism evidence="12 13">
    <name type="scientific">Ridgeia piscesae</name>
    <name type="common">Tubeworm</name>
    <dbReference type="NCBI Taxonomy" id="27915"/>
    <lineage>
        <taxon>Eukaryota</taxon>
        <taxon>Metazoa</taxon>
        <taxon>Spiralia</taxon>
        <taxon>Lophotrochozoa</taxon>
        <taxon>Annelida</taxon>
        <taxon>Polychaeta</taxon>
        <taxon>Sedentaria</taxon>
        <taxon>Canalipalpata</taxon>
        <taxon>Sabellida</taxon>
        <taxon>Siboglinidae</taxon>
        <taxon>Ridgeia</taxon>
    </lineage>
</organism>
<keyword evidence="6" id="KW-0805">Transcription regulation</keyword>
<feature type="domain" description="C2H2-type" evidence="11">
    <location>
        <begin position="425"/>
        <end position="452"/>
    </location>
</feature>
<dbReference type="InterPro" id="IPR013087">
    <property type="entry name" value="Znf_C2H2_type"/>
</dbReference>
<feature type="domain" description="C2H2-type" evidence="11">
    <location>
        <begin position="369"/>
        <end position="396"/>
    </location>
</feature>
<dbReference type="FunFam" id="3.30.160.60:FF:000502">
    <property type="entry name" value="Zinc finger protein 710"/>
    <property type="match status" value="1"/>
</dbReference>
<evidence type="ECO:0000256" key="7">
    <source>
        <dbReference type="ARBA" id="ARBA00023163"/>
    </source>
</evidence>
<dbReference type="GO" id="GO:0005634">
    <property type="term" value="C:nucleus"/>
    <property type="evidence" value="ECO:0007669"/>
    <property type="project" value="UniProtKB-SubCell"/>
</dbReference>
<feature type="domain" description="C2H2-type" evidence="11">
    <location>
        <begin position="397"/>
        <end position="424"/>
    </location>
</feature>
<evidence type="ECO:0000256" key="3">
    <source>
        <dbReference type="ARBA" id="ARBA00022737"/>
    </source>
</evidence>
<gene>
    <name evidence="12" type="ORF">NP493_1055g00028</name>
</gene>
<evidence type="ECO:0000256" key="9">
    <source>
        <dbReference type="PROSITE-ProRule" id="PRU00042"/>
    </source>
</evidence>
<name>A0AAD9KH79_RIDPI</name>
<dbReference type="SUPFAM" id="SSF57667">
    <property type="entry name" value="beta-beta-alpha zinc fingers"/>
    <property type="match status" value="5"/>
</dbReference>
<dbReference type="SMART" id="SM00355">
    <property type="entry name" value="ZnF_C2H2"/>
    <property type="match status" value="8"/>
</dbReference>
<feature type="domain" description="C2H2-type" evidence="11">
    <location>
        <begin position="228"/>
        <end position="255"/>
    </location>
</feature>
<feature type="compositionally biased region" description="Polar residues" evidence="10">
    <location>
        <begin position="170"/>
        <end position="189"/>
    </location>
</feature>
<dbReference type="PROSITE" id="PS00028">
    <property type="entry name" value="ZINC_FINGER_C2H2_1"/>
    <property type="match status" value="8"/>
</dbReference>
<feature type="domain" description="C2H2-type" evidence="11">
    <location>
        <begin position="284"/>
        <end position="311"/>
    </location>
</feature>
<protein>
    <recommendedName>
        <fullName evidence="11">C2H2-type domain-containing protein</fullName>
    </recommendedName>
</protein>
<comment type="caution">
    <text evidence="12">The sequence shown here is derived from an EMBL/GenBank/DDBJ whole genome shotgun (WGS) entry which is preliminary data.</text>
</comment>
<evidence type="ECO:0000259" key="11">
    <source>
        <dbReference type="PROSITE" id="PS50157"/>
    </source>
</evidence>
<dbReference type="PROSITE" id="PS50157">
    <property type="entry name" value="ZINC_FINGER_C2H2_2"/>
    <property type="match status" value="8"/>
</dbReference>
<dbReference type="FunFam" id="3.30.160.60:FF:000186">
    <property type="entry name" value="Zinc finger protein 366"/>
    <property type="match status" value="1"/>
</dbReference>
<comment type="subcellular location">
    <subcellularLocation>
        <location evidence="1">Nucleus</location>
    </subcellularLocation>
</comment>
<evidence type="ECO:0000313" key="12">
    <source>
        <dbReference type="EMBL" id="KAK2171514.1"/>
    </source>
</evidence>
<dbReference type="Proteomes" id="UP001209878">
    <property type="component" value="Unassembled WGS sequence"/>
</dbReference>
<keyword evidence="13" id="KW-1185">Reference proteome</keyword>
<feature type="domain" description="C2H2-type" evidence="11">
    <location>
        <begin position="340"/>
        <end position="368"/>
    </location>
</feature>
<feature type="region of interest" description="Disordered" evidence="10">
    <location>
        <begin position="158"/>
        <end position="189"/>
    </location>
</feature>
<evidence type="ECO:0000256" key="6">
    <source>
        <dbReference type="ARBA" id="ARBA00023015"/>
    </source>
</evidence>
<keyword evidence="5" id="KW-0862">Zinc</keyword>
<dbReference type="Pfam" id="PF00096">
    <property type="entry name" value="zf-C2H2"/>
    <property type="match status" value="6"/>
</dbReference>
<dbReference type="FunFam" id="3.30.160.60:FF:001289">
    <property type="entry name" value="Zinc finger protein 574"/>
    <property type="match status" value="1"/>
</dbReference>
<dbReference type="PANTHER" id="PTHR24393">
    <property type="entry name" value="ZINC FINGER PROTEIN"/>
    <property type="match status" value="1"/>
</dbReference>
<dbReference type="AlphaFoldDB" id="A0AAD9KH79"/>
<evidence type="ECO:0000256" key="2">
    <source>
        <dbReference type="ARBA" id="ARBA00022723"/>
    </source>
</evidence>
<keyword evidence="8" id="KW-0539">Nucleus</keyword>
<evidence type="ECO:0000256" key="10">
    <source>
        <dbReference type="SAM" id="MobiDB-lite"/>
    </source>
</evidence>
<keyword evidence="7" id="KW-0804">Transcription</keyword>
<proteinExistence type="predicted"/>
<reference evidence="12" key="1">
    <citation type="journal article" date="2023" name="Mol. Biol. Evol.">
        <title>Third-Generation Sequencing Reveals the Adaptive Role of the Epigenome in Three Deep-Sea Polychaetes.</title>
        <authorList>
            <person name="Perez M."/>
            <person name="Aroh O."/>
            <person name="Sun Y."/>
            <person name="Lan Y."/>
            <person name="Juniper S.K."/>
            <person name="Young C.R."/>
            <person name="Angers B."/>
            <person name="Qian P.Y."/>
        </authorList>
    </citation>
    <scope>NUCLEOTIDE SEQUENCE</scope>
    <source>
        <strain evidence="12">R07B-5</strain>
    </source>
</reference>
<dbReference type="Gene3D" id="3.30.160.60">
    <property type="entry name" value="Classic Zinc Finger"/>
    <property type="match status" value="6"/>
</dbReference>
<keyword evidence="2" id="KW-0479">Metal-binding</keyword>
<feature type="domain" description="C2H2-type" evidence="11">
    <location>
        <begin position="256"/>
        <end position="283"/>
    </location>
</feature>
<keyword evidence="4 9" id="KW-0863">Zinc-finger</keyword>
<dbReference type="GO" id="GO:0008270">
    <property type="term" value="F:zinc ion binding"/>
    <property type="evidence" value="ECO:0007669"/>
    <property type="project" value="UniProtKB-KW"/>
</dbReference>
<dbReference type="EMBL" id="JAODUO010001056">
    <property type="protein sequence ID" value="KAK2171514.1"/>
    <property type="molecule type" value="Genomic_DNA"/>
</dbReference>
<evidence type="ECO:0000256" key="1">
    <source>
        <dbReference type="ARBA" id="ARBA00004123"/>
    </source>
</evidence>
<feature type="domain" description="C2H2-type" evidence="11">
    <location>
        <begin position="312"/>
        <end position="339"/>
    </location>
</feature>
<sequence>MENLPRDLPFTSESRGQLSFGLDESLITPDTNTCTMTNFESNDKTPTKATTTLTGSDEFDYGKTEACDKSLRITVTESKATGQSSKTEQQDIPGQCGNTERQHIGKDGCSFSTQLWYDCKSKESTGQSACPLIGKPERELIETSDVNGETDIAELGLHGSGIGSTEVVPSDTQSATGHDGSSSPSQSVHDPTLSLFNISLLSPLSESMDISVHIEESQCILVDGQRRWKCLMCPKIYSSKHNLVTHIFGHNGIKPHCCQICGKLFKQTSHLQTHALTHSNVKPYTCQVCGRAFSQASHVKRHMAVHMERRPHVCHLCDRGFVYPSELKAHHDKHKNAKGNTCEDCGDTFESMRRLKQHKATVHKDVSDVTCGVCGKVFTYPSQLRDHMLKHGGKRPYMCTECGMDFMKEHHLRAHQFTHTGLKPFKCGTCHRSFNQKANLQRHQLIHQNQRRYRCNICGRDFSQPQANSSVDFTI</sequence>
<evidence type="ECO:0000256" key="5">
    <source>
        <dbReference type="ARBA" id="ARBA00022833"/>
    </source>
</evidence>
<dbReference type="GO" id="GO:0000978">
    <property type="term" value="F:RNA polymerase II cis-regulatory region sequence-specific DNA binding"/>
    <property type="evidence" value="ECO:0007669"/>
    <property type="project" value="TreeGrafter"/>
</dbReference>
<evidence type="ECO:0000313" key="13">
    <source>
        <dbReference type="Proteomes" id="UP001209878"/>
    </source>
</evidence>